<organism evidence="1">
    <name type="scientific">Pseudomonas lactis</name>
    <dbReference type="NCBI Taxonomy" id="1615674"/>
    <lineage>
        <taxon>Bacteria</taxon>
        <taxon>Pseudomonadati</taxon>
        <taxon>Pseudomonadota</taxon>
        <taxon>Gammaproteobacteria</taxon>
        <taxon>Pseudomonadales</taxon>
        <taxon>Pseudomonadaceae</taxon>
        <taxon>Pseudomonas</taxon>
    </lineage>
</organism>
<proteinExistence type="predicted"/>
<dbReference type="EMBL" id="AHPN01000001">
    <property type="protein sequence ID" value="EIK60018.1"/>
    <property type="molecule type" value="Genomic_DNA"/>
</dbReference>
<accession>I4K5M8</accession>
<sequence length="226" mass="26554">MKAMIKDRNELKWLSRSGDEWRWVQQYISRHAEARMRGNTERFARRKVEGYDQVVLDIADFEQTTEGLKFVTRLKNALRQHRYRSASNGRKPCTFSLPNATRTSLSRQAKQNRVTETAVIQTLIDDAEWATRKHTERERTLKSTLTLERKRSELALESANTQLEQTMKHLERTTEQLVMWELAMESEQPPFNGDQEKVRQEVEKRLKKVKKMNAIIALSHDLPNGD</sequence>
<name>I4K5M8_9PSED</name>
<protein>
    <submittedName>
        <fullName evidence="1">Uncharacterized protein</fullName>
    </submittedName>
</protein>
<dbReference type="Proteomes" id="UP000003213">
    <property type="component" value="Chromosome"/>
</dbReference>
<dbReference type="AlphaFoldDB" id="I4K5M8"/>
<dbReference type="PATRIC" id="fig|1038924.3.peg.1434"/>
<gene>
    <name evidence="1" type="ORF">PflSS101_1457</name>
</gene>
<comment type="caution">
    <text evidence="1">The sequence shown here is derived from an EMBL/GenBank/DDBJ whole genome shotgun (WGS) entry which is preliminary data.</text>
</comment>
<evidence type="ECO:0000313" key="1">
    <source>
        <dbReference type="EMBL" id="EIK60018.1"/>
    </source>
</evidence>
<dbReference type="HOGENOM" id="CLU_107145_0_0_6"/>
<reference evidence="1" key="1">
    <citation type="journal article" date="2012" name="PLoS Genet.">
        <title>Comparative Genomics of Plant-Associated Pseudomonas spp.: Insights into Diversity and Inheritance of Traits Involved in Multitrophic Interactions.</title>
        <authorList>
            <person name="Loper J.E."/>
            <person name="Hassan K.A."/>
            <person name="Mavrodi D.V."/>
            <person name="Davis E.W.II."/>
            <person name="Lim C.K."/>
            <person name="Shaffer B.T."/>
            <person name="Elbourne L.D."/>
            <person name="Stockwell V.O."/>
            <person name="Hartney S.L."/>
            <person name="Breakwell K."/>
            <person name="Henkels M.D."/>
            <person name="Tetu S.G."/>
            <person name="Rangel L.I."/>
            <person name="Kidarsa T.A."/>
            <person name="Wilson N.L."/>
            <person name="van de Mortel J.E."/>
            <person name="Song C."/>
            <person name="Blumhagen R."/>
            <person name="Radune D."/>
            <person name="Hostetler J.B."/>
            <person name="Brinkac L.M."/>
            <person name="Durkin A.S."/>
            <person name="Kluepfel D.A."/>
            <person name="Wechter W.P."/>
            <person name="Anderson A.J."/>
            <person name="Kim Y.C."/>
            <person name="Pierson L.S.III."/>
            <person name="Pierson E.A."/>
            <person name="Lindow S.E."/>
            <person name="Kobayashi D.Y."/>
            <person name="Raaijmakers J.M."/>
            <person name="Weller D.M."/>
            <person name="Thomashow L.S."/>
            <person name="Allen A.E."/>
            <person name="Paulsen I.T."/>
        </authorList>
    </citation>
    <scope>NUCLEOTIDE SEQUENCE [LARGE SCALE GENOMIC DNA]</scope>
    <source>
        <strain evidence="1">SS101</strain>
    </source>
</reference>